<feature type="transmembrane region" description="Helical" evidence="8">
    <location>
        <begin position="30"/>
        <end position="50"/>
    </location>
</feature>
<keyword evidence="3 8" id="KW-0812">Transmembrane</keyword>
<dbReference type="PANTHER" id="PTHR23501:SF187">
    <property type="entry name" value="MAJOR FACILITATOR SUPERFAMILY (MFS) PROFILE DOMAIN-CONTAINING PROTEIN"/>
    <property type="match status" value="1"/>
</dbReference>
<evidence type="ECO:0000256" key="8">
    <source>
        <dbReference type="SAM" id="Phobius"/>
    </source>
</evidence>
<feature type="transmembrane region" description="Helical" evidence="8">
    <location>
        <begin position="86"/>
        <end position="110"/>
    </location>
</feature>
<evidence type="ECO:0000256" key="6">
    <source>
        <dbReference type="ARBA" id="ARBA00023180"/>
    </source>
</evidence>
<keyword evidence="10" id="KW-1185">Reference proteome</keyword>
<feature type="transmembrane region" description="Helical" evidence="8">
    <location>
        <begin position="122"/>
        <end position="142"/>
    </location>
</feature>
<evidence type="ECO:0000256" key="2">
    <source>
        <dbReference type="ARBA" id="ARBA00022448"/>
    </source>
</evidence>
<evidence type="ECO:0000256" key="3">
    <source>
        <dbReference type="ARBA" id="ARBA00022692"/>
    </source>
</evidence>
<evidence type="ECO:0000313" key="9">
    <source>
        <dbReference type="EMBL" id="KAL1882970.1"/>
    </source>
</evidence>
<dbReference type="SUPFAM" id="SSF103473">
    <property type="entry name" value="MFS general substrate transporter"/>
    <property type="match status" value="1"/>
</dbReference>
<keyword evidence="6" id="KW-0325">Glycoprotein</keyword>
<proteinExistence type="predicted"/>
<dbReference type="InterPro" id="IPR036259">
    <property type="entry name" value="MFS_trans_sf"/>
</dbReference>
<evidence type="ECO:0000256" key="7">
    <source>
        <dbReference type="SAM" id="MobiDB-lite"/>
    </source>
</evidence>
<name>A0ABR3Y3U1_9PEZI</name>
<keyword evidence="5 8" id="KW-0472">Membrane</keyword>
<protein>
    <recommendedName>
        <fullName evidence="11">Major facilitator superfamily (MFS) profile domain-containing protein</fullName>
    </recommendedName>
</protein>
<sequence length="253" mass="26952">MGIMAVYRTYFLVIYLEGVLMESPARAGVLILPSVLVYVPASVVGGVVLSKTGRYKPVHGAALAFVILASGLYMDFDQSSSLAKVVLYQIVAGIGSGMLISTTLPAAQAALSDSESVAASALWAYLRVFGSVWGISVPAAIFNSRFAVESYRISDPALRNVLGGGNAYSHVSGSFVASLPEVLRDEVRGVYTDALRVVWYASMGLSVLAFAFVFLEKEIVMRTASEALDEDSSKGETKDLESQVGKDRTQPST</sequence>
<evidence type="ECO:0000256" key="1">
    <source>
        <dbReference type="ARBA" id="ARBA00004141"/>
    </source>
</evidence>
<feature type="transmembrane region" description="Helical" evidence="8">
    <location>
        <begin position="57"/>
        <end position="74"/>
    </location>
</feature>
<gene>
    <name evidence="9" type="ORF">Daus18300_000608</name>
</gene>
<organism evidence="9 10">
    <name type="scientific">Diaporthe australafricana</name>
    <dbReference type="NCBI Taxonomy" id="127596"/>
    <lineage>
        <taxon>Eukaryota</taxon>
        <taxon>Fungi</taxon>
        <taxon>Dikarya</taxon>
        <taxon>Ascomycota</taxon>
        <taxon>Pezizomycotina</taxon>
        <taxon>Sordariomycetes</taxon>
        <taxon>Sordariomycetidae</taxon>
        <taxon>Diaporthales</taxon>
        <taxon>Diaporthaceae</taxon>
        <taxon>Diaporthe</taxon>
    </lineage>
</organism>
<feature type="transmembrane region" description="Helical" evidence="8">
    <location>
        <begin position="197"/>
        <end position="215"/>
    </location>
</feature>
<evidence type="ECO:0008006" key="11">
    <source>
        <dbReference type="Google" id="ProtNLM"/>
    </source>
</evidence>
<reference evidence="9 10" key="1">
    <citation type="journal article" date="2024" name="IMA Fungus">
        <title>IMA Genome - F19 : A genome assembly and annotation guide to empower mycologists, including annotated draft genome sequences of Ceratocystis pirilliformis, Diaporthe australafricana, Fusarium ophioides, Paecilomyces lecythidis, and Sporothrix stenoceras.</title>
        <authorList>
            <person name="Aylward J."/>
            <person name="Wilson A.M."/>
            <person name="Visagie C.M."/>
            <person name="Spraker J."/>
            <person name="Barnes I."/>
            <person name="Buitendag C."/>
            <person name="Ceriani C."/>
            <person name="Del Mar Angel L."/>
            <person name="du Plessis D."/>
            <person name="Fuchs T."/>
            <person name="Gasser K."/>
            <person name="Kramer D."/>
            <person name="Li W."/>
            <person name="Munsamy K."/>
            <person name="Piso A."/>
            <person name="Price J.L."/>
            <person name="Sonnekus B."/>
            <person name="Thomas C."/>
            <person name="van der Nest A."/>
            <person name="van Dijk A."/>
            <person name="van Heerden A."/>
            <person name="van Vuuren N."/>
            <person name="Yilmaz N."/>
            <person name="Duong T.A."/>
            <person name="van der Merwe N.A."/>
            <person name="Wingfield M.J."/>
            <person name="Wingfield B.D."/>
        </authorList>
    </citation>
    <scope>NUCLEOTIDE SEQUENCE [LARGE SCALE GENOMIC DNA]</scope>
    <source>
        <strain evidence="9 10">CMW 18300</strain>
    </source>
</reference>
<feature type="region of interest" description="Disordered" evidence="7">
    <location>
        <begin position="226"/>
        <end position="253"/>
    </location>
</feature>
<dbReference type="PANTHER" id="PTHR23501">
    <property type="entry name" value="MAJOR FACILITATOR SUPERFAMILY"/>
    <property type="match status" value="1"/>
</dbReference>
<keyword evidence="2" id="KW-0813">Transport</keyword>
<comment type="caution">
    <text evidence="9">The sequence shown here is derived from an EMBL/GenBank/DDBJ whole genome shotgun (WGS) entry which is preliminary data.</text>
</comment>
<dbReference type="Proteomes" id="UP001583177">
    <property type="component" value="Unassembled WGS sequence"/>
</dbReference>
<evidence type="ECO:0000313" key="10">
    <source>
        <dbReference type="Proteomes" id="UP001583177"/>
    </source>
</evidence>
<evidence type="ECO:0000256" key="4">
    <source>
        <dbReference type="ARBA" id="ARBA00022989"/>
    </source>
</evidence>
<comment type="subcellular location">
    <subcellularLocation>
        <location evidence="1">Membrane</location>
        <topology evidence="1">Multi-pass membrane protein</topology>
    </subcellularLocation>
</comment>
<evidence type="ECO:0000256" key="5">
    <source>
        <dbReference type="ARBA" id="ARBA00023136"/>
    </source>
</evidence>
<dbReference type="Gene3D" id="1.20.1250.20">
    <property type="entry name" value="MFS general substrate transporter like domains"/>
    <property type="match status" value="1"/>
</dbReference>
<keyword evidence="4 8" id="KW-1133">Transmembrane helix</keyword>
<feature type="compositionally biased region" description="Basic and acidic residues" evidence="7">
    <location>
        <begin position="231"/>
        <end position="253"/>
    </location>
</feature>
<dbReference type="EMBL" id="JAWRVE010000003">
    <property type="protein sequence ID" value="KAL1882970.1"/>
    <property type="molecule type" value="Genomic_DNA"/>
</dbReference>
<accession>A0ABR3Y3U1</accession>